<feature type="non-terminal residue" evidence="1">
    <location>
        <position position="389"/>
    </location>
</feature>
<name>A0A9N9N3T9_9GLOM</name>
<dbReference type="AlphaFoldDB" id="A0A9N9N3T9"/>
<proteinExistence type="predicted"/>
<organism evidence="1 2">
    <name type="scientific">Acaulospora morrowiae</name>
    <dbReference type="NCBI Taxonomy" id="94023"/>
    <lineage>
        <taxon>Eukaryota</taxon>
        <taxon>Fungi</taxon>
        <taxon>Fungi incertae sedis</taxon>
        <taxon>Mucoromycota</taxon>
        <taxon>Glomeromycotina</taxon>
        <taxon>Glomeromycetes</taxon>
        <taxon>Diversisporales</taxon>
        <taxon>Acaulosporaceae</taxon>
        <taxon>Acaulospora</taxon>
    </lineage>
</organism>
<evidence type="ECO:0000313" key="1">
    <source>
        <dbReference type="EMBL" id="CAG8699506.1"/>
    </source>
</evidence>
<accession>A0A9N9N3T9</accession>
<dbReference type="Proteomes" id="UP000789342">
    <property type="component" value="Unassembled WGS sequence"/>
</dbReference>
<keyword evidence="2" id="KW-1185">Reference proteome</keyword>
<reference evidence="1" key="1">
    <citation type="submission" date="2021-06" db="EMBL/GenBank/DDBJ databases">
        <authorList>
            <person name="Kallberg Y."/>
            <person name="Tangrot J."/>
            <person name="Rosling A."/>
        </authorList>
    </citation>
    <scope>NUCLEOTIDE SEQUENCE</scope>
    <source>
        <strain evidence="1">CL551</strain>
    </source>
</reference>
<dbReference type="OrthoDB" id="2427805at2759"/>
<dbReference type="EMBL" id="CAJVPV010016745">
    <property type="protein sequence ID" value="CAG8699506.1"/>
    <property type="molecule type" value="Genomic_DNA"/>
</dbReference>
<protein>
    <submittedName>
        <fullName evidence="1">3960_t:CDS:1</fullName>
    </submittedName>
</protein>
<comment type="caution">
    <text evidence="1">The sequence shown here is derived from an EMBL/GenBank/DDBJ whole genome shotgun (WGS) entry which is preliminary data.</text>
</comment>
<sequence>NGPFLLTTEHRQEIQDVYKKMKKERMWKLPTGRYVEEELFKLGKKLKFEHAVHSFIVDVDDETIRNHFNEAELDEIDCTLGPQVPELSDDITNCLDKFIDKTNLNEIREIIKDLMFGSNYDHKNHHDIDYVIFALYALIREIQNGSLKDNNLETWFNCHIWNAFLDQAFGDLNAISIVRGESTSLASATRKNIKRRLGERRRMGCRTDWILRSINNGDRDEFGAGEVGKSWEDENGTKFLKEAGLKLPKTLKDMLVKLMKKADFDEEKCAKIQTVGIIHADNPKGYICRFQRGELMEVPDNEENFPSILVILASVLNIKAVVRETINVIQAKKQTPELFKKAGFRKRPRDKNEHQISFCLTTPKKAKICEVHSEDSEESHLSTPCPGSP</sequence>
<evidence type="ECO:0000313" key="2">
    <source>
        <dbReference type="Proteomes" id="UP000789342"/>
    </source>
</evidence>
<gene>
    <name evidence="1" type="ORF">AMORRO_LOCUS12041</name>
</gene>